<dbReference type="EMBL" id="BAAAPM010000008">
    <property type="protein sequence ID" value="GAA1736938.1"/>
    <property type="molecule type" value="Genomic_DNA"/>
</dbReference>
<evidence type="ECO:0000313" key="2">
    <source>
        <dbReference type="EMBL" id="GAA1736938.1"/>
    </source>
</evidence>
<keyword evidence="3" id="KW-1185">Reference proteome</keyword>
<evidence type="ECO:0000313" key="3">
    <source>
        <dbReference type="Proteomes" id="UP001501138"/>
    </source>
</evidence>
<dbReference type="RefSeq" id="WP_344249991.1">
    <property type="nucleotide sequence ID" value="NZ_BAAAPM010000008.1"/>
</dbReference>
<proteinExistence type="predicted"/>
<feature type="compositionally biased region" description="Basic and acidic residues" evidence="1">
    <location>
        <begin position="30"/>
        <end position="54"/>
    </location>
</feature>
<sequence length="66" mass="6869">MGEGSGLGGLFDKAKKLATDENIDKVAEQVKKVAPEKYDGHVDKAAEEAKKRNDPPAGGADGRTGT</sequence>
<accession>A0ABP4VVN1</accession>
<feature type="region of interest" description="Disordered" evidence="1">
    <location>
        <begin position="30"/>
        <end position="66"/>
    </location>
</feature>
<name>A0ABP4VVN1_9MICO</name>
<gene>
    <name evidence="2" type="ORF">GCM10009809_35180</name>
</gene>
<reference evidence="3" key="1">
    <citation type="journal article" date="2019" name="Int. J. Syst. Evol. Microbiol.">
        <title>The Global Catalogue of Microorganisms (GCM) 10K type strain sequencing project: providing services to taxonomists for standard genome sequencing and annotation.</title>
        <authorList>
            <consortium name="The Broad Institute Genomics Platform"/>
            <consortium name="The Broad Institute Genome Sequencing Center for Infectious Disease"/>
            <person name="Wu L."/>
            <person name="Ma J."/>
        </authorList>
    </citation>
    <scope>NUCLEOTIDE SEQUENCE [LARGE SCALE GENOMIC DNA]</scope>
    <source>
        <strain evidence="3">JCM 15589</strain>
    </source>
</reference>
<evidence type="ECO:0008006" key="4">
    <source>
        <dbReference type="Google" id="ProtNLM"/>
    </source>
</evidence>
<organism evidence="2 3">
    <name type="scientific">Isoptericola hypogeus</name>
    <dbReference type="NCBI Taxonomy" id="300179"/>
    <lineage>
        <taxon>Bacteria</taxon>
        <taxon>Bacillati</taxon>
        <taxon>Actinomycetota</taxon>
        <taxon>Actinomycetes</taxon>
        <taxon>Micrococcales</taxon>
        <taxon>Promicromonosporaceae</taxon>
        <taxon>Isoptericola</taxon>
    </lineage>
</organism>
<dbReference type="Proteomes" id="UP001501138">
    <property type="component" value="Unassembled WGS sequence"/>
</dbReference>
<protein>
    <recommendedName>
        <fullName evidence="4">MT0933-like antitoxin protein</fullName>
    </recommendedName>
</protein>
<evidence type="ECO:0000256" key="1">
    <source>
        <dbReference type="SAM" id="MobiDB-lite"/>
    </source>
</evidence>
<comment type="caution">
    <text evidence="2">The sequence shown here is derived from an EMBL/GenBank/DDBJ whole genome shotgun (WGS) entry which is preliminary data.</text>
</comment>